<protein>
    <submittedName>
        <fullName evidence="1">Uncharacterized protein</fullName>
    </submittedName>
</protein>
<organism evidence="1 2">
    <name type="scientific">Oryza meyeriana var. granulata</name>
    <dbReference type="NCBI Taxonomy" id="110450"/>
    <lineage>
        <taxon>Eukaryota</taxon>
        <taxon>Viridiplantae</taxon>
        <taxon>Streptophyta</taxon>
        <taxon>Embryophyta</taxon>
        <taxon>Tracheophyta</taxon>
        <taxon>Spermatophyta</taxon>
        <taxon>Magnoliopsida</taxon>
        <taxon>Liliopsida</taxon>
        <taxon>Poales</taxon>
        <taxon>Poaceae</taxon>
        <taxon>BOP clade</taxon>
        <taxon>Oryzoideae</taxon>
        <taxon>Oryzeae</taxon>
        <taxon>Oryzinae</taxon>
        <taxon>Oryza</taxon>
        <taxon>Oryza meyeriana</taxon>
    </lineage>
</organism>
<comment type="caution">
    <text evidence="1">The sequence shown here is derived from an EMBL/GenBank/DDBJ whole genome shotgun (WGS) entry which is preliminary data.</text>
</comment>
<name>A0A6G1CTG0_9ORYZ</name>
<dbReference type="EMBL" id="SPHZ02000008">
    <property type="protein sequence ID" value="KAF0903387.1"/>
    <property type="molecule type" value="Genomic_DNA"/>
</dbReference>
<gene>
    <name evidence="1" type="ORF">E2562_027682</name>
</gene>
<sequence length="144" mass="15524">MEMRPWLPLRLGGVSIGARCRWLNAAAVVDLLCPGLNILRDDERRLVVGVPQQEFVAAMETVGSAARCWVLDAVWKKNGFNIASSVVLSWCSTSLATASSSSRVGSRGGDGGDGGRSAYVGSATATWDVKRDRKWYHGVRGGWI</sequence>
<dbReference type="AlphaFoldDB" id="A0A6G1CTG0"/>
<evidence type="ECO:0000313" key="2">
    <source>
        <dbReference type="Proteomes" id="UP000479710"/>
    </source>
</evidence>
<evidence type="ECO:0000313" key="1">
    <source>
        <dbReference type="EMBL" id="KAF0903387.1"/>
    </source>
</evidence>
<dbReference type="Proteomes" id="UP000479710">
    <property type="component" value="Unassembled WGS sequence"/>
</dbReference>
<accession>A0A6G1CTG0</accession>
<reference evidence="1 2" key="1">
    <citation type="submission" date="2019-11" db="EMBL/GenBank/DDBJ databases">
        <title>Whole genome sequence of Oryza granulata.</title>
        <authorList>
            <person name="Li W."/>
        </authorList>
    </citation>
    <scope>NUCLEOTIDE SEQUENCE [LARGE SCALE GENOMIC DNA]</scope>
    <source>
        <strain evidence="2">cv. Menghai</strain>
        <tissue evidence="1">Leaf</tissue>
    </source>
</reference>
<keyword evidence="2" id="KW-1185">Reference proteome</keyword>
<proteinExistence type="predicted"/>